<dbReference type="GO" id="GO:0000166">
    <property type="term" value="F:nucleotide binding"/>
    <property type="evidence" value="ECO:0007669"/>
    <property type="project" value="InterPro"/>
</dbReference>
<dbReference type="eggNOG" id="KOG1637">
    <property type="taxonomic scope" value="Eukaryota"/>
</dbReference>
<proteinExistence type="predicted"/>
<dbReference type="Proteomes" id="UP000032141">
    <property type="component" value="Chromosome C2"/>
</dbReference>
<dbReference type="GO" id="GO:0006435">
    <property type="term" value="P:threonyl-tRNA aminoacylation"/>
    <property type="evidence" value="ECO:0007669"/>
    <property type="project" value="TreeGrafter"/>
</dbReference>
<dbReference type="PANTHER" id="PTHR11451">
    <property type="entry name" value="THREONINE-TRNA LIGASE"/>
    <property type="match status" value="1"/>
</dbReference>
<organism evidence="2 3">
    <name type="scientific">Brassica oleracea var. oleracea</name>
    <dbReference type="NCBI Taxonomy" id="109376"/>
    <lineage>
        <taxon>Eukaryota</taxon>
        <taxon>Viridiplantae</taxon>
        <taxon>Streptophyta</taxon>
        <taxon>Embryophyta</taxon>
        <taxon>Tracheophyta</taxon>
        <taxon>Spermatophyta</taxon>
        <taxon>Magnoliopsida</taxon>
        <taxon>eudicotyledons</taxon>
        <taxon>Gunneridae</taxon>
        <taxon>Pentapetalae</taxon>
        <taxon>rosids</taxon>
        <taxon>malvids</taxon>
        <taxon>Brassicales</taxon>
        <taxon>Brassicaceae</taxon>
        <taxon>Brassiceae</taxon>
        <taxon>Brassica</taxon>
    </lineage>
</organism>
<dbReference type="AlphaFoldDB" id="A0A0D3AXD5"/>
<dbReference type="GO" id="GO:0005739">
    <property type="term" value="C:mitochondrion"/>
    <property type="evidence" value="ECO:0007669"/>
    <property type="project" value="TreeGrafter"/>
</dbReference>
<reference evidence="2 3" key="1">
    <citation type="journal article" date="2014" name="Genome Biol.">
        <title>Transcriptome and methylome profiling reveals relics of genome dominance in the mesopolyploid Brassica oleracea.</title>
        <authorList>
            <person name="Parkin I.A."/>
            <person name="Koh C."/>
            <person name="Tang H."/>
            <person name="Robinson S.J."/>
            <person name="Kagale S."/>
            <person name="Clarke W.E."/>
            <person name="Town C.D."/>
            <person name="Nixon J."/>
            <person name="Krishnakumar V."/>
            <person name="Bidwell S.L."/>
            <person name="Denoeud F."/>
            <person name="Belcram H."/>
            <person name="Links M.G."/>
            <person name="Just J."/>
            <person name="Clarke C."/>
            <person name="Bender T."/>
            <person name="Huebert T."/>
            <person name="Mason A.S."/>
            <person name="Pires J.C."/>
            <person name="Barker G."/>
            <person name="Moore J."/>
            <person name="Walley P.G."/>
            <person name="Manoli S."/>
            <person name="Batley J."/>
            <person name="Edwards D."/>
            <person name="Nelson M.N."/>
            <person name="Wang X."/>
            <person name="Paterson A.H."/>
            <person name="King G."/>
            <person name="Bancroft I."/>
            <person name="Chalhoub B."/>
            <person name="Sharpe A.G."/>
        </authorList>
    </citation>
    <scope>NUCLEOTIDE SEQUENCE</scope>
    <source>
        <strain evidence="2 3">cv. TO1000</strain>
    </source>
</reference>
<protein>
    <submittedName>
        <fullName evidence="2">Uncharacterized protein</fullName>
    </submittedName>
</protein>
<dbReference type="HOGENOM" id="CLU_1505520_0_0_1"/>
<evidence type="ECO:0000313" key="3">
    <source>
        <dbReference type="Proteomes" id="UP000032141"/>
    </source>
</evidence>
<sequence>MEAQSRPAANLYGPGPRSRLKSSMICLRKIPLLSTDVASSAYWKGSKDPKNPVSLQRVYGISYPDQKQLKKYLQFLEEAKKYDHRILGQKQEPFFCHPLRKMTNDNNTPIDTTDVIQTPLNAAATYATGVTTASTNISVNRCINNKHYPPCGRVQFQQPQVVRWQFKLLRLSIACSLKD</sequence>
<dbReference type="GO" id="GO:0004829">
    <property type="term" value="F:threonine-tRNA ligase activity"/>
    <property type="evidence" value="ECO:0007669"/>
    <property type="project" value="TreeGrafter"/>
</dbReference>
<dbReference type="InterPro" id="IPR018163">
    <property type="entry name" value="Thr/Ala-tRNA-synth_IIc_edit"/>
</dbReference>
<dbReference type="EnsemblPlants" id="Bo2g155710.1">
    <property type="protein sequence ID" value="Bo2g155710.1"/>
    <property type="gene ID" value="Bo2g155710"/>
</dbReference>
<keyword evidence="1" id="KW-0648">Protein biosynthesis</keyword>
<keyword evidence="3" id="KW-1185">Reference proteome</keyword>
<dbReference type="STRING" id="109376.A0A0D3AXD5"/>
<dbReference type="SUPFAM" id="SSF55186">
    <property type="entry name" value="ThrRS/AlaRS common domain"/>
    <property type="match status" value="1"/>
</dbReference>
<dbReference type="PANTHER" id="PTHR11451:SF46">
    <property type="entry name" value="THREONINE--TRNA LIGASE"/>
    <property type="match status" value="1"/>
</dbReference>
<reference evidence="2" key="2">
    <citation type="submission" date="2015-03" db="UniProtKB">
        <authorList>
            <consortium name="EnsemblPlants"/>
        </authorList>
    </citation>
    <scope>IDENTIFICATION</scope>
</reference>
<evidence type="ECO:0000313" key="2">
    <source>
        <dbReference type="EnsemblPlants" id="Bo2g155710.1"/>
    </source>
</evidence>
<dbReference type="GO" id="GO:0009507">
    <property type="term" value="C:chloroplast"/>
    <property type="evidence" value="ECO:0007669"/>
    <property type="project" value="TreeGrafter"/>
</dbReference>
<dbReference type="Gramene" id="Bo2g155710.1">
    <property type="protein sequence ID" value="Bo2g155710.1"/>
    <property type="gene ID" value="Bo2g155710"/>
</dbReference>
<evidence type="ECO:0000256" key="1">
    <source>
        <dbReference type="ARBA" id="ARBA00022917"/>
    </source>
</evidence>
<name>A0A0D3AXD5_BRAOL</name>
<accession>A0A0D3AXD5</accession>